<dbReference type="Pfam" id="PF01593">
    <property type="entry name" value="Amino_oxidase"/>
    <property type="match status" value="1"/>
</dbReference>
<sequence>MAATAGFACSGGAGFTTSCASQRPAATNSKAPPVTDNTSILVIGAGMAGLAAARSLSDAGWPVRVIEARRRIGGRVATNRDWGVPLEMGASWIHGTTNNPLTELARQVQAQLAPTDYNTAAKLATDPRLPPINYDEATWQRLVADARDEVDGGSLGAAIRAQAASQELSESERAELAYYVTTEIEDEYAADADQLSAKTFDRGKYSDGPQVVVTSGYDAFPRLLADGLPIVLNTAVNAIVLRGDSVIVKAKDQSFQGPAAIVTVPLGVLQSGAITFDPPLPDAPEHALQTLGFGVLSKSYFRFERRTWDREDAFYQYLGSDGEMWAQWLTLPAAAGPIVLAFNAGHRGRKVESSSPDELMADALPIARQLFGSAATLLDVKSSSWTLDPYALGSYSFHAPGSGLDDRRRLQEPISDRLYLAGEAVGVDNPGTVHGALLSGRHAAAELMRRLR</sequence>
<dbReference type="AlphaFoldDB" id="A0A5B1BJC5"/>
<proteinExistence type="predicted"/>
<evidence type="ECO:0000313" key="3">
    <source>
        <dbReference type="Proteomes" id="UP000324701"/>
    </source>
</evidence>
<dbReference type="InterPro" id="IPR002937">
    <property type="entry name" value="Amino_oxidase"/>
</dbReference>
<dbReference type="Gene3D" id="3.90.660.10">
    <property type="match status" value="1"/>
</dbReference>
<accession>A0A5B1BJC5</accession>
<name>A0A5B1BJC5_MYCSI</name>
<evidence type="ECO:0000259" key="1">
    <source>
        <dbReference type="Pfam" id="PF01593"/>
    </source>
</evidence>
<dbReference type="EMBL" id="VTZN01000156">
    <property type="protein sequence ID" value="KAA1248476.1"/>
    <property type="molecule type" value="Genomic_DNA"/>
</dbReference>
<dbReference type="InterPro" id="IPR036188">
    <property type="entry name" value="FAD/NAD-bd_sf"/>
</dbReference>
<gene>
    <name evidence="2" type="ORF">F0Q45_20350</name>
</gene>
<dbReference type="PANTHER" id="PTHR10742:SF410">
    <property type="entry name" value="LYSINE-SPECIFIC HISTONE DEMETHYLASE 2"/>
    <property type="match status" value="1"/>
</dbReference>
<dbReference type="PANTHER" id="PTHR10742">
    <property type="entry name" value="FLAVIN MONOAMINE OXIDASE"/>
    <property type="match status" value="1"/>
</dbReference>
<dbReference type="InterPro" id="IPR050281">
    <property type="entry name" value="Flavin_monoamine_oxidase"/>
</dbReference>
<dbReference type="GO" id="GO:0016491">
    <property type="term" value="F:oxidoreductase activity"/>
    <property type="evidence" value="ECO:0007669"/>
    <property type="project" value="InterPro"/>
</dbReference>
<keyword evidence="3" id="KW-1185">Reference proteome</keyword>
<dbReference type="SUPFAM" id="SSF51905">
    <property type="entry name" value="FAD/NAD(P)-binding domain"/>
    <property type="match status" value="1"/>
</dbReference>
<evidence type="ECO:0000313" key="2">
    <source>
        <dbReference type="EMBL" id="KAA1248476.1"/>
    </source>
</evidence>
<dbReference type="RefSeq" id="WP_149655667.1">
    <property type="nucleotide sequence ID" value="NZ_VTZN01000156.1"/>
</dbReference>
<organism evidence="2 3">
    <name type="scientific">Mycobacterium simiae</name>
    <name type="common">Mycobacterium habana</name>
    <dbReference type="NCBI Taxonomy" id="1784"/>
    <lineage>
        <taxon>Bacteria</taxon>
        <taxon>Bacillati</taxon>
        <taxon>Actinomycetota</taxon>
        <taxon>Actinomycetes</taxon>
        <taxon>Mycobacteriales</taxon>
        <taxon>Mycobacteriaceae</taxon>
        <taxon>Mycobacterium</taxon>
        <taxon>Mycobacterium simiae complex</taxon>
    </lineage>
</organism>
<dbReference type="SUPFAM" id="SSF54373">
    <property type="entry name" value="FAD-linked reductases, C-terminal domain"/>
    <property type="match status" value="1"/>
</dbReference>
<protein>
    <submittedName>
        <fullName evidence="2">FAD-dependent oxidoreductase</fullName>
    </submittedName>
</protein>
<dbReference type="Proteomes" id="UP000324701">
    <property type="component" value="Unassembled WGS sequence"/>
</dbReference>
<dbReference type="PRINTS" id="PR00420">
    <property type="entry name" value="RNGMNOXGNASE"/>
</dbReference>
<dbReference type="Gene3D" id="3.50.50.60">
    <property type="entry name" value="FAD/NAD(P)-binding domain"/>
    <property type="match status" value="1"/>
</dbReference>
<feature type="domain" description="Amine oxidase" evidence="1">
    <location>
        <begin position="47"/>
        <end position="447"/>
    </location>
</feature>
<dbReference type="OrthoDB" id="337830at2"/>
<comment type="caution">
    <text evidence="2">The sequence shown here is derived from an EMBL/GenBank/DDBJ whole genome shotgun (WGS) entry which is preliminary data.</text>
</comment>
<reference evidence="2 3" key="1">
    <citation type="submission" date="2019-09" db="EMBL/GenBank/DDBJ databases">
        <title>Report of infection by Mycobacterium simiae a patient suffering from pulmonary tuberculosis.</title>
        <authorList>
            <person name="Mohanty P.S."/>
            <person name="Bansal A.K."/>
            <person name="Singh H."/>
            <person name="Sharma S."/>
            <person name="Patil S.A."/>
            <person name="Upadhaya P."/>
            <person name="Singh P.K."/>
            <person name="Kumar D."/>
            <person name="Kumar S."/>
            <person name="Singh R.K."/>
            <person name="Chaudhary B."/>
        </authorList>
    </citation>
    <scope>NUCLEOTIDE SEQUENCE [LARGE SCALE GENOMIC DNA]</scope>
    <source>
        <strain evidence="2 3">JAL-560-SIM</strain>
    </source>
</reference>